<dbReference type="InterPro" id="IPR035906">
    <property type="entry name" value="MetI-like_sf"/>
</dbReference>
<dbReference type="RefSeq" id="WP_387970617.1">
    <property type="nucleotide sequence ID" value="NZ_JBHRWO010000004.1"/>
</dbReference>
<dbReference type="CDD" id="cd06261">
    <property type="entry name" value="TM_PBP2"/>
    <property type="match status" value="1"/>
</dbReference>
<feature type="transmembrane region" description="Helical" evidence="6">
    <location>
        <begin position="31"/>
        <end position="52"/>
    </location>
</feature>
<dbReference type="InterPro" id="IPR000515">
    <property type="entry name" value="MetI-like"/>
</dbReference>
<evidence type="ECO:0000256" key="2">
    <source>
        <dbReference type="ARBA" id="ARBA00022448"/>
    </source>
</evidence>
<keyword evidence="2 6" id="KW-0813">Transport</keyword>
<evidence type="ECO:0000256" key="4">
    <source>
        <dbReference type="ARBA" id="ARBA00022989"/>
    </source>
</evidence>
<feature type="transmembrane region" description="Helical" evidence="6">
    <location>
        <begin position="93"/>
        <end position="112"/>
    </location>
</feature>
<protein>
    <submittedName>
        <fullName evidence="8">ABC transporter permease</fullName>
    </submittedName>
</protein>
<dbReference type="EMBL" id="JBHRWO010000004">
    <property type="protein sequence ID" value="MFC3491584.1"/>
    <property type="molecule type" value="Genomic_DNA"/>
</dbReference>
<feature type="transmembrane region" description="Helical" evidence="6">
    <location>
        <begin position="133"/>
        <end position="151"/>
    </location>
</feature>
<evidence type="ECO:0000256" key="1">
    <source>
        <dbReference type="ARBA" id="ARBA00004141"/>
    </source>
</evidence>
<keyword evidence="3 6" id="KW-0812">Transmembrane</keyword>
<keyword evidence="9" id="KW-1185">Reference proteome</keyword>
<dbReference type="PANTHER" id="PTHR30177">
    <property type="entry name" value="GLYCINE BETAINE/L-PROLINE TRANSPORT SYSTEM PERMEASE PROTEIN PROW"/>
    <property type="match status" value="1"/>
</dbReference>
<dbReference type="Proteomes" id="UP001595712">
    <property type="component" value="Unassembled WGS sequence"/>
</dbReference>
<dbReference type="Pfam" id="PF00528">
    <property type="entry name" value="BPD_transp_1"/>
    <property type="match status" value="1"/>
</dbReference>
<comment type="caution">
    <text evidence="8">The sequence shown here is derived from an EMBL/GenBank/DDBJ whole genome shotgun (WGS) entry which is preliminary data.</text>
</comment>
<comment type="subcellular location">
    <subcellularLocation>
        <location evidence="6">Cell membrane</location>
        <topology evidence="6">Multi-pass membrane protein</topology>
    </subcellularLocation>
    <subcellularLocation>
        <location evidence="1">Membrane</location>
        <topology evidence="1">Multi-pass membrane protein</topology>
    </subcellularLocation>
</comment>
<dbReference type="SUPFAM" id="SSF161098">
    <property type="entry name" value="MetI-like"/>
    <property type="match status" value="1"/>
</dbReference>
<evidence type="ECO:0000313" key="8">
    <source>
        <dbReference type="EMBL" id="MFC3491584.1"/>
    </source>
</evidence>
<feature type="transmembrane region" description="Helical" evidence="6">
    <location>
        <begin position="59"/>
        <end position="87"/>
    </location>
</feature>
<dbReference type="Gene3D" id="1.10.3720.10">
    <property type="entry name" value="MetI-like"/>
    <property type="match status" value="1"/>
</dbReference>
<keyword evidence="5 6" id="KW-0472">Membrane</keyword>
<evidence type="ECO:0000256" key="5">
    <source>
        <dbReference type="ARBA" id="ARBA00023136"/>
    </source>
</evidence>
<feature type="transmembrane region" description="Helical" evidence="6">
    <location>
        <begin position="189"/>
        <end position="209"/>
    </location>
</feature>
<evidence type="ECO:0000256" key="3">
    <source>
        <dbReference type="ARBA" id="ARBA00022692"/>
    </source>
</evidence>
<name>A0ABV7PWB0_9ACTN</name>
<evidence type="ECO:0000256" key="6">
    <source>
        <dbReference type="RuleBase" id="RU363032"/>
    </source>
</evidence>
<evidence type="ECO:0000259" key="7">
    <source>
        <dbReference type="PROSITE" id="PS50928"/>
    </source>
</evidence>
<dbReference type="InterPro" id="IPR051204">
    <property type="entry name" value="ABC_transp_perm/SBD"/>
</dbReference>
<organism evidence="8 9">
    <name type="scientific">Glycomyces rhizosphaerae</name>
    <dbReference type="NCBI Taxonomy" id="2054422"/>
    <lineage>
        <taxon>Bacteria</taxon>
        <taxon>Bacillati</taxon>
        <taxon>Actinomycetota</taxon>
        <taxon>Actinomycetes</taxon>
        <taxon>Glycomycetales</taxon>
        <taxon>Glycomycetaceae</taxon>
        <taxon>Glycomyces</taxon>
    </lineage>
</organism>
<reference evidence="9" key="1">
    <citation type="journal article" date="2019" name="Int. J. Syst. Evol. Microbiol.">
        <title>The Global Catalogue of Microorganisms (GCM) 10K type strain sequencing project: providing services to taxonomists for standard genome sequencing and annotation.</title>
        <authorList>
            <consortium name="The Broad Institute Genomics Platform"/>
            <consortium name="The Broad Institute Genome Sequencing Center for Infectious Disease"/>
            <person name="Wu L."/>
            <person name="Ma J."/>
        </authorList>
    </citation>
    <scope>NUCLEOTIDE SEQUENCE [LARGE SCALE GENOMIC DNA]</scope>
    <source>
        <strain evidence="9">CGMCC 4.7396</strain>
    </source>
</reference>
<dbReference type="PROSITE" id="PS50928">
    <property type="entry name" value="ABC_TM1"/>
    <property type="match status" value="1"/>
</dbReference>
<keyword evidence="4 6" id="KW-1133">Transmembrane helix</keyword>
<sequence length="239" mass="24155">MNLFLGALAWLTDPAQWTGPSGVPTRVLQHLAITAAAVGVSAVLALPVGVLIGHTRKGAGIVGAVAGAARAIPTLGLLTLLGLALGIGLNAPLLALIVLAIPSVLAGAYAGVQNVDTAVTGAARAIGMSPRQVVFQVELPLASPVIIGGLRAATLQVVATATLAAYTADFGLGRYLFSGLKSRDYAEMLAGALLVAALALLLELALAAAQRMAANRIAAPGREPIPAPRFETTREKEPV</sequence>
<gene>
    <name evidence="8" type="ORF">ACFO8M_03665</name>
</gene>
<comment type="similarity">
    <text evidence="6">Belongs to the binding-protein-dependent transport system permease family.</text>
</comment>
<accession>A0ABV7PWB0</accession>
<dbReference type="PANTHER" id="PTHR30177:SF33">
    <property type="entry name" value="POSSIBLE OSMOPROTECTANT (GLYCINE BETAINE_CARNITINE_CHOLINE_L-PROLINE) TRANSPORT INTEGRAL MEMBRANE PROTEIN ABC TRANSPORTER PROZ"/>
    <property type="match status" value="1"/>
</dbReference>
<proteinExistence type="inferred from homology"/>
<evidence type="ECO:0000313" key="9">
    <source>
        <dbReference type="Proteomes" id="UP001595712"/>
    </source>
</evidence>
<feature type="domain" description="ABC transmembrane type-1" evidence="7">
    <location>
        <begin position="27"/>
        <end position="206"/>
    </location>
</feature>